<evidence type="ECO:0000313" key="2">
    <source>
        <dbReference type="EMBL" id="TGZ46121.1"/>
    </source>
</evidence>
<keyword evidence="3" id="KW-1185">Reference proteome</keyword>
<protein>
    <recommendedName>
        <fullName evidence="4">BESS domain-containing protein</fullName>
    </recommendedName>
</protein>
<gene>
    <name evidence="2" type="ORF">DBV15_12658</name>
</gene>
<comment type="caution">
    <text evidence="2">The sequence shown here is derived from an EMBL/GenBank/DDBJ whole genome shotgun (WGS) entry which is preliminary data.</text>
</comment>
<accession>A0A4S2K9V5</accession>
<reference evidence="2 3" key="1">
    <citation type="journal article" date="2019" name="Philos. Trans. R. Soc. Lond., B, Biol. Sci.">
        <title>Ant behaviour and brain gene expression of defending hosts depend on the ecological success of the intruding social parasite.</title>
        <authorList>
            <person name="Kaur R."/>
            <person name="Stoldt M."/>
            <person name="Jongepier E."/>
            <person name="Feldmeyer B."/>
            <person name="Menzel F."/>
            <person name="Bornberg-Bauer E."/>
            <person name="Foitzik S."/>
        </authorList>
    </citation>
    <scope>NUCLEOTIDE SEQUENCE [LARGE SCALE GENOMIC DNA]</scope>
    <source>
        <tissue evidence="2">Whole body</tissue>
    </source>
</reference>
<organism evidence="2 3">
    <name type="scientific">Temnothorax longispinosus</name>
    <dbReference type="NCBI Taxonomy" id="300112"/>
    <lineage>
        <taxon>Eukaryota</taxon>
        <taxon>Metazoa</taxon>
        <taxon>Ecdysozoa</taxon>
        <taxon>Arthropoda</taxon>
        <taxon>Hexapoda</taxon>
        <taxon>Insecta</taxon>
        <taxon>Pterygota</taxon>
        <taxon>Neoptera</taxon>
        <taxon>Endopterygota</taxon>
        <taxon>Hymenoptera</taxon>
        <taxon>Apocrita</taxon>
        <taxon>Aculeata</taxon>
        <taxon>Formicoidea</taxon>
        <taxon>Formicidae</taxon>
        <taxon>Myrmicinae</taxon>
        <taxon>Temnothorax</taxon>
    </lineage>
</organism>
<dbReference type="AlphaFoldDB" id="A0A4S2K9V5"/>
<evidence type="ECO:0000256" key="1">
    <source>
        <dbReference type="SAM" id="MobiDB-lite"/>
    </source>
</evidence>
<proteinExistence type="predicted"/>
<sequence>MQFLDEAAQETPTTSSLPQNICRDEDNARILNDLEFEECNVYSPITCSTPDNPERAGSSANCRPREKKRRQQHDPDVQALHNNILQQLLRENAPKKDAVDNFLEQLGDILRRLSYLRRRQMQVELLRLVHRAEDEELAEAEHQRR</sequence>
<dbReference type="STRING" id="300112.A0A4S2K9V5"/>
<dbReference type="Proteomes" id="UP000310200">
    <property type="component" value="Unassembled WGS sequence"/>
</dbReference>
<name>A0A4S2K9V5_9HYME</name>
<evidence type="ECO:0000313" key="3">
    <source>
        <dbReference type="Proteomes" id="UP000310200"/>
    </source>
</evidence>
<feature type="region of interest" description="Disordered" evidence="1">
    <location>
        <begin position="45"/>
        <end position="78"/>
    </location>
</feature>
<dbReference type="EMBL" id="QBLH01002947">
    <property type="protein sequence ID" value="TGZ46121.1"/>
    <property type="molecule type" value="Genomic_DNA"/>
</dbReference>
<evidence type="ECO:0008006" key="4">
    <source>
        <dbReference type="Google" id="ProtNLM"/>
    </source>
</evidence>
<feature type="compositionally biased region" description="Polar residues" evidence="1">
    <location>
        <begin position="10"/>
        <end position="19"/>
    </location>
</feature>
<feature type="region of interest" description="Disordered" evidence="1">
    <location>
        <begin position="1"/>
        <end position="20"/>
    </location>
</feature>